<comment type="caution">
    <text evidence="1">The sequence shown here is derived from an EMBL/GenBank/DDBJ whole genome shotgun (WGS) entry which is preliminary data.</text>
</comment>
<evidence type="ECO:0000313" key="1">
    <source>
        <dbReference type="EMBL" id="KAE9544960.1"/>
    </source>
</evidence>
<name>A0A6G0U872_APHGL</name>
<protein>
    <submittedName>
        <fullName evidence="1">Uncharacterized protein</fullName>
    </submittedName>
</protein>
<dbReference type="AlphaFoldDB" id="A0A6G0U872"/>
<organism evidence="1 2">
    <name type="scientific">Aphis glycines</name>
    <name type="common">Soybean aphid</name>
    <dbReference type="NCBI Taxonomy" id="307491"/>
    <lineage>
        <taxon>Eukaryota</taxon>
        <taxon>Metazoa</taxon>
        <taxon>Ecdysozoa</taxon>
        <taxon>Arthropoda</taxon>
        <taxon>Hexapoda</taxon>
        <taxon>Insecta</taxon>
        <taxon>Pterygota</taxon>
        <taxon>Neoptera</taxon>
        <taxon>Paraneoptera</taxon>
        <taxon>Hemiptera</taxon>
        <taxon>Sternorrhyncha</taxon>
        <taxon>Aphidomorpha</taxon>
        <taxon>Aphidoidea</taxon>
        <taxon>Aphididae</taxon>
        <taxon>Aphidini</taxon>
        <taxon>Aphis</taxon>
        <taxon>Aphis</taxon>
    </lineage>
</organism>
<accession>A0A6G0U872</accession>
<sequence>MSIANKKDKRWIMTSFAKLYQGYNQRSWPSQKKKNNTMASISLMKTYQLPICIFILEKNDRIKLFKIFSTQYFIIKDFQNHNSISRSSNFEFIFLIKFEHYNNQVLIVNDTYMYVLSICFIFKWQDSLSLPKFRSNANEHITDSYLHSDKWFDFLMYNIKFVLVAKKTPYNCYVFNYNVKGTPKRYNEKDFTTPNMYIYMLTPAINAQTKSMIAGHGIGKYLAKTKLEVDNGNVTHE</sequence>
<proteinExistence type="predicted"/>
<gene>
    <name evidence="1" type="ORF">AGLY_000503</name>
</gene>
<keyword evidence="2" id="KW-1185">Reference proteome</keyword>
<dbReference type="Proteomes" id="UP000475862">
    <property type="component" value="Unassembled WGS sequence"/>
</dbReference>
<dbReference type="EMBL" id="VYZN01000001">
    <property type="protein sequence ID" value="KAE9544960.1"/>
    <property type="molecule type" value="Genomic_DNA"/>
</dbReference>
<reference evidence="1 2" key="1">
    <citation type="submission" date="2019-08" db="EMBL/GenBank/DDBJ databases">
        <title>The genome of the soybean aphid Biotype 1, its phylome, world population structure and adaptation to the North American continent.</title>
        <authorList>
            <person name="Giordano R."/>
            <person name="Donthu R.K."/>
            <person name="Hernandez A.G."/>
            <person name="Wright C.L."/>
            <person name="Zimin A.V."/>
        </authorList>
    </citation>
    <scope>NUCLEOTIDE SEQUENCE [LARGE SCALE GENOMIC DNA]</scope>
    <source>
        <tissue evidence="1">Whole aphids</tissue>
    </source>
</reference>
<evidence type="ECO:0000313" key="2">
    <source>
        <dbReference type="Proteomes" id="UP000475862"/>
    </source>
</evidence>
<dbReference type="OrthoDB" id="3971593at2759"/>